<organism evidence="1 2">
    <name type="scientific">Paractinoplanes ovalisporus</name>
    <dbReference type="NCBI Taxonomy" id="2810368"/>
    <lineage>
        <taxon>Bacteria</taxon>
        <taxon>Bacillati</taxon>
        <taxon>Actinomycetota</taxon>
        <taxon>Actinomycetes</taxon>
        <taxon>Micromonosporales</taxon>
        <taxon>Micromonosporaceae</taxon>
        <taxon>Paractinoplanes</taxon>
    </lineage>
</organism>
<accession>A0ABS2AMY7</accession>
<name>A0ABS2AMY7_9ACTN</name>
<keyword evidence="2" id="KW-1185">Reference proteome</keyword>
<evidence type="ECO:0000313" key="1">
    <source>
        <dbReference type="EMBL" id="MBM2621195.1"/>
    </source>
</evidence>
<reference evidence="1 2" key="1">
    <citation type="submission" date="2021-01" db="EMBL/GenBank/DDBJ databases">
        <title>Actinoplanes sp. nov. LDG1-06 isolated from lichen.</title>
        <authorList>
            <person name="Saeng-In P."/>
            <person name="Phongsopitanun W."/>
            <person name="Kanchanasin P."/>
            <person name="Yuki M."/>
            <person name="Kudo T."/>
            <person name="Ohkuma M."/>
            <person name="Tanasupawat S."/>
        </authorList>
    </citation>
    <scope>NUCLEOTIDE SEQUENCE [LARGE SCALE GENOMIC DNA]</scope>
    <source>
        <strain evidence="1 2">LDG1-06</strain>
    </source>
</reference>
<dbReference type="RefSeq" id="WP_203381172.1">
    <property type="nucleotide sequence ID" value="NZ_JAENHP010000018.1"/>
</dbReference>
<evidence type="ECO:0000313" key="2">
    <source>
        <dbReference type="Proteomes" id="UP000632138"/>
    </source>
</evidence>
<dbReference type="Proteomes" id="UP000632138">
    <property type="component" value="Unassembled WGS sequence"/>
</dbReference>
<gene>
    <name evidence="1" type="ORF">JIG36_37405</name>
</gene>
<sequence>MVRSEAFAAEMASDLEDLVQDCDWLYVDGVGAQTVGEVNGSTFVITMRNGQRFRVLVAEVTE</sequence>
<comment type="caution">
    <text evidence="1">The sequence shown here is derived from an EMBL/GenBank/DDBJ whole genome shotgun (WGS) entry which is preliminary data.</text>
</comment>
<proteinExistence type="predicted"/>
<dbReference type="EMBL" id="JAENHP010000018">
    <property type="protein sequence ID" value="MBM2621195.1"/>
    <property type="molecule type" value="Genomic_DNA"/>
</dbReference>
<protein>
    <submittedName>
        <fullName evidence="1">Uncharacterized protein</fullName>
    </submittedName>
</protein>